<evidence type="ECO:0000313" key="2">
    <source>
        <dbReference type="Proteomes" id="UP000297693"/>
    </source>
</evidence>
<proteinExistence type="predicted"/>
<evidence type="ECO:0000313" key="1">
    <source>
        <dbReference type="EMBL" id="TGL59373.1"/>
    </source>
</evidence>
<dbReference type="OrthoDB" id="5556891at2"/>
<organism evidence="1 2">
    <name type="scientific">Leptospira ognonensis</name>
    <dbReference type="NCBI Taxonomy" id="2484945"/>
    <lineage>
        <taxon>Bacteria</taxon>
        <taxon>Pseudomonadati</taxon>
        <taxon>Spirochaetota</taxon>
        <taxon>Spirochaetia</taxon>
        <taxon>Leptospirales</taxon>
        <taxon>Leptospiraceae</taxon>
        <taxon>Leptospira</taxon>
    </lineage>
</organism>
<protein>
    <submittedName>
        <fullName evidence="1">Uncharacterized protein</fullName>
    </submittedName>
</protein>
<dbReference type="Proteomes" id="UP000297693">
    <property type="component" value="Unassembled WGS sequence"/>
</dbReference>
<dbReference type="AlphaFoldDB" id="A0A4R9K134"/>
<accession>A0A4R9K134</accession>
<dbReference type="RefSeq" id="WP_135623561.1">
    <property type="nucleotide sequence ID" value="NZ_RQGD01000024.1"/>
</dbReference>
<gene>
    <name evidence="1" type="ORF">EHQ58_09015</name>
</gene>
<sequence length="551" mass="65656">MIRDPWEEFRFHYTVWENRSIHLLELGIPTEAKDKFKSHWDEAYLIQRKWIENLEDIKSDLAFISHLHSLAENESTDYPISGLGYFNLEEKSEHVPIDFTDNELQKMQEDLTRLQKISIDFYKLYKQNENHFKSTEVSDRRDLNVTPPTKYNSLFKTWEEKEQKKFVREFLISGKSFEPSAFIILNQNEVFSLQENDKTHLISVRTNLQNQLRTCLFIENKCNGMEEIVLLVRNHAIEESLKLGYFVIPKKAVYNPFYFEDAEEIPDHVLEEKRNESLRLFEHAKRQFFGSSGDFAFSDWEKDMAKIDSLQRKKFDIVSFEPYPSLPGKRKFERNPSFYFVKPETIEMIRQQNGKYEQFVQQIYPYHIILQNCTGEIFRYHNQFYKEASEQKYVFGGTISEKTNTFSFVPFLAAIKVRNHFRVVQEKEILSFRLQKLKSKSLSPIMRTKEDIVPISSYYQKNPYDQEFFLFTDDTVALRPVYGLTNIIWGLGHTTAGIFTSPWDRGKKFTNGVKSIFFSFPEVFFFNIRKGYFPYVTEKDLPESYYEKVYE</sequence>
<reference evidence="1" key="1">
    <citation type="journal article" date="2019" name="PLoS Negl. Trop. Dis.">
        <title>Revisiting the worldwide diversity of Leptospira species in the environment.</title>
        <authorList>
            <person name="Vincent A.T."/>
            <person name="Schiettekatte O."/>
            <person name="Bourhy P."/>
            <person name="Veyrier F.J."/>
            <person name="Picardeau M."/>
        </authorList>
    </citation>
    <scope>NUCLEOTIDE SEQUENCE [LARGE SCALE GENOMIC DNA]</scope>
    <source>
        <strain evidence="1">201702476</strain>
    </source>
</reference>
<name>A0A4R9K134_9LEPT</name>
<comment type="caution">
    <text evidence="1">The sequence shown here is derived from an EMBL/GenBank/DDBJ whole genome shotgun (WGS) entry which is preliminary data.</text>
</comment>
<dbReference type="EMBL" id="RQGD01000024">
    <property type="protein sequence ID" value="TGL59373.1"/>
    <property type="molecule type" value="Genomic_DNA"/>
</dbReference>
<keyword evidence="2" id="KW-1185">Reference proteome</keyword>